<proteinExistence type="predicted"/>
<accession>A0A1G7VFJ5</accession>
<dbReference type="Proteomes" id="UP000198656">
    <property type="component" value="Unassembled WGS sequence"/>
</dbReference>
<evidence type="ECO:0000313" key="1">
    <source>
        <dbReference type="EMBL" id="SDG58503.1"/>
    </source>
</evidence>
<evidence type="ECO:0000313" key="2">
    <source>
        <dbReference type="Proteomes" id="UP000198656"/>
    </source>
</evidence>
<dbReference type="InterPro" id="IPR013783">
    <property type="entry name" value="Ig-like_fold"/>
</dbReference>
<gene>
    <name evidence="1" type="ORF">SAMN05443529_104108</name>
</gene>
<dbReference type="Gene3D" id="2.60.40.10">
    <property type="entry name" value="Immunoglobulins"/>
    <property type="match status" value="1"/>
</dbReference>
<sequence>MDRGTAPTITTTSLPGGAVGVTYSQTLAATGDTPMTWSMASGNLPVGLTLTGGDTIFGVPTASGTFDFAFKAENITGSDTQDLSITISKTLLSITIPAAITGVANGTEKTAAALGLPAAVSLITAEGNVSGSVTWDVASSSYDPADTAEQTFVVDGTVSLPSGVVNPDGVFLDVSINVTVLAAVSTDKVLISVTTPSAITGVANGAEKTALALGLPATVTLMTDEGNVSGNVTWDVSTSSYDPADTNEQIFMVNGTIILPSGVINPDGVSLDVIVSVTVLAAVSTEKTLISITPPTAAITGVANGTEKTASALGLPATVILVTDGGEVSGDVTWNVASSTYNPSSGSEQTFTVNGTVSLPSGVINPASVPLNVTISVTVKARSGGGGGSGGGSTPDDQNYTVDVEVKDVAGNGTKKTTLPVTVDKTAGSAVVDIGNLFLEVGTSVINLPSMPGIDTYSFGIPVQSLSSLDGQGALTLHTDLGSITVPADMLSGVKNVDGSKVQITIGQGDPSALSETVRTAIGNHSSNLPCRWTESRLRGTIRTRRSR</sequence>
<dbReference type="AlphaFoldDB" id="A0A1G7VFJ5"/>
<dbReference type="STRING" id="1121419.SAMN05443529_104108"/>
<keyword evidence="2" id="KW-1185">Reference proteome</keyword>
<dbReference type="EMBL" id="FNCP01000004">
    <property type="protein sequence ID" value="SDG58503.1"/>
    <property type="molecule type" value="Genomic_DNA"/>
</dbReference>
<organism evidence="1 2">
    <name type="scientific">Desulfosporosinus hippei DSM 8344</name>
    <dbReference type="NCBI Taxonomy" id="1121419"/>
    <lineage>
        <taxon>Bacteria</taxon>
        <taxon>Bacillati</taxon>
        <taxon>Bacillota</taxon>
        <taxon>Clostridia</taxon>
        <taxon>Eubacteriales</taxon>
        <taxon>Desulfitobacteriaceae</taxon>
        <taxon>Desulfosporosinus</taxon>
    </lineage>
</organism>
<name>A0A1G7VFJ5_9FIRM</name>
<protein>
    <submittedName>
        <fullName evidence="1">Uncharacterized protein</fullName>
    </submittedName>
</protein>
<reference evidence="2" key="1">
    <citation type="submission" date="2016-10" db="EMBL/GenBank/DDBJ databases">
        <authorList>
            <person name="Varghese N."/>
            <person name="Submissions S."/>
        </authorList>
    </citation>
    <scope>NUCLEOTIDE SEQUENCE [LARGE SCALE GENOMIC DNA]</scope>
    <source>
        <strain evidence="2">DSM 8344</strain>
    </source>
</reference>